<name>A0A452YUU2_AEGTS</name>
<reference evidence="2" key="2">
    <citation type="journal article" date="2017" name="Nat. Plants">
        <title>The Aegilops tauschii genome reveals multiple impacts of transposons.</title>
        <authorList>
            <person name="Zhao G."/>
            <person name="Zou C."/>
            <person name="Li K."/>
            <person name="Wang K."/>
            <person name="Li T."/>
            <person name="Gao L."/>
            <person name="Zhang X."/>
            <person name="Wang H."/>
            <person name="Yang Z."/>
            <person name="Liu X."/>
            <person name="Jiang W."/>
            <person name="Mao L."/>
            <person name="Kong X."/>
            <person name="Jiao Y."/>
            <person name="Jia J."/>
        </authorList>
    </citation>
    <scope>NUCLEOTIDE SEQUENCE [LARGE SCALE GENOMIC DNA]</scope>
    <source>
        <strain evidence="2">cv. AL8/78</strain>
    </source>
</reference>
<organism evidence="1 2">
    <name type="scientific">Aegilops tauschii subsp. strangulata</name>
    <name type="common">Goatgrass</name>
    <dbReference type="NCBI Taxonomy" id="200361"/>
    <lineage>
        <taxon>Eukaryota</taxon>
        <taxon>Viridiplantae</taxon>
        <taxon>Streptophyta</taxon>
        <taxon>Embryophyta</taxon>
        <taxon>Tracheophyta</taxon>
        <taxon>Spermatophyta</taxon>
        <taxon>Magnoliopsida</taxon>
        <taxon>Liliopsida</taxon>
        <taxon>Poales</taxon>
        <taxon>Poaceae</taxon>
        <taxon>BOP clade</taxon>
        <taxon>Pooideae</taxon>
        <taxon>Triticodae</taxon>
        <taxon>Triticeae</taxon>
        <taxon>Triticinae</taxon>
        <taxon>Aegilops</taxon>
    </lineage>
</organism>
<reference evidence="1" key="3">
    <citation type="journal article" date="2017" name="Nature">
        <title>Genome sequence of the progenitor of the wheat D genome Aegilops tauschii.</title>
        <authorList>
            <person name="Luo M.C."/>
            <person name="Gu Y.Q."/>
            <person name="Puiu D."/>
            <person name="Wang H."/>
            <person name="Twardziok S.O."/>
            <person name="Deal K.R."/>
            <person name="Huo N."/>
            <person name="Zhu T."/>
            <person name="Wang L."/>
            <person name="Wang Y."/>
            <person name="McGuire P.E."/>
            <person name="Liu S."/>
            <person name="Long H."/>
            <person name="Ramasamy R.K."/>
            <person name="Rodriguez J.C."/>
            <person name="Van S.L."/>
            <person name="Yuan L."/>
            <person name="Wang Z."/>
            <person name="Xia Z."/>
            <person name="Xiao L."/>
            <person name="Anderson O.D."/>
            <person name="Ouyang S."/>
            <person name="Liang Y."/>
            <person name="Zimin A.V."/>
            <person name="Pertea G."/>
            <person name="Qi P."/>
            <person name="Bennetzen J.L."/>
            <person name="Dai X."/>
            <person name="Dawson M.W."/>
            <person name="Muller H.G."/>
            <person name="Kugler K."/>
            <person name="Rivarola-Duarte L."/>
            <person name="Spannagl M."/>
            <person name="Mayer K.F.X."/>
            <person name="Lu F.H."/>
            <person name="Bevan M.W."/>
            <person name="Leroy P."/>
            <person name="Li P."/>
            <person name="You F.M."/>
            <person name="Sun Q."/>
            <person name="Liu Z."/>
            <person name="Lyons E."/>
            <person name="Wicker T."/>
            <person name="Salzberg S.L."/>
            <person name="Devos K.M."/>
            <person name="Dvorak J."/>
        </authorList>
    </citation>
    <scope>NUCLEOTIDE SEQUENCE [LARGE SCALE GENOMIC DNA]</scope>
    <source>
        <strain evidence="1">cv. AL8/78</strain>
    </source>
</reference>
<protein>
    <submittedName>
        <fullName evidence="1">Uncharacterized protein</fullName>
    </submittedName>
</protein>
<reference evidence="1" key="5">
    <citation type="journal article" date="2021" name="G3 (Bethesda)">
        <title>Aegilops tauschii genome assembly Aet v5.0 features greater sequence contiguity and improved annotation.</title>
        <authorList>
            <person name="Wang L."/>
            <person name="Zhu T."/>
            <person name="Rodriguez J.C."/>
            <person name="Deal K.R."/>
            <person name="Dubcovsky J."/>
            <person name="McGuire P.E."/>
            <person name="Lux T."/>
            <person name="Spannagl M."/>
            <person name="Mayer K.F.X."/>
            <person name="Baldrich P."/>
            <person name="Meyers B.C."/>
            <person name="Huo N."/>
            <person name="Gu Y.Q."/>
            <person name="Zhou H."/>
            <person name="Devos K.M."/>
            <person name="Bennetzen J.L."/>
            <person name="Unver T."/>
            <person name="Budak H."/>
            <person name="Gulick P.J."/>
            <person name="Galiba G."/>
            <person name="Kalapos B."/>
            <person name="Nelson D.R."/>
            <person name="Li P."/>
            <person name="You F.M."/>
            <person name="Luo M.C."/>
            <person name="Dvorak J."/>
        </authorList>
    </citation>
    <scope>NUCLEOTIDE SEQUENCE [LARGE SCALE GENOMIC DNA]</scope>
    <source>
        <strain evidence="1">cv. AL8/78</strain>
    </source>
</reference>
<keyword evidence="2" id="KW-1185">Reference proteome</keyword>
<sequence>MGLVDSVDGLQYTRMSMLTDQQTLEEQRSCIREEGLITPQDHISMLV</sequence>
<proteinExistence type="predicted"/>
<dbReference type="AlphaFoldDB" id="A0A452YUU2"/>
<reference evidence="1" key="4">
    <citation type="submission" date="2019-03" db="UniProtKB">
        <authorList>
            <consortium name="EnsemblPlants"/>
        </authorList>
    </citation>
    <scope>IDENTIFICATION</scope>
</reference>
<dbReference type="Proteomes" id="UP000015105">
    <property type="component" value="Chromosome 1D"/>
</dbReference>
<dbReference type="Gramene" id="AET1Gv20540300.6">
    <property type="protein sequence ID" value="AET1Gv20540300.6"/>
    <property type="gene ID" value="AET1Gv20540300"/>
</dbReference>
<evidence type="ECO:0000313" key="1">
    <source>
        <dbReference type="EnsemblPlants" id="AET1Gv20540300.6"/>
    </source>
</evidence>
<dbReference type="EnsemblPlants" id="AET1Gv20540300.6">
    <property type="protein sequence ID" value="AET1Gv20540300.6"/>
    <property type="gene ID" value="AET1Gv20540300"/>
</dbReference>
<evidence type="ECO:0000313" key="2">
    <source>
        <dbReference type="Proteomes" id="UP000015105"/>
    </source>
</evidence>
<accession>A0A452YUU2</accession>
<reference evidence="2" key="1">
    <citation type="journal article" date="2014" name="Science">
        <title>Ancient hybridizations among the ancestral genomes of bread wheat.</title>
        <authorList>
            <consortium name="International Wheat Genome Sequencing Consortium,"/>
            <person name="Marcussen T."/>
            <person name="Sandve S.R."/>
            <person name="Heier L."/>
            <person name="Spannagl M."/>
            <person name="Pfeifer M."/>
            <person name="Jakobsen K.S."/>
            <person name="Wulff B.B."/>
            <person name="Steuernagel B."/>
            <person name="Mayer K.F."/>
            <person name="Olsen O.A."/>
        </authorList>
    </citation>
    <scope>NUCLEOTIDE SEQUENCE [LARGE SCALE GENOMIC DNA]</scope>
    <source>
        <strain evidence="2">cv. AL8/78</strain>
    </source>
</reference>